<evidence type="ECO:0000256" key="4">
    <source>
        <dbReference type="ARBA" id="ARBA00022729"/>
    </source>
</evidence>
<keyword evidence="14" id="KW-1185">Reference proteome</keyword>
<comment type="caution">
    <text evidence="13">The sequence shown here is derived from an EMBL/GenBank/DDBJ whole genome shotgun (WGS) entry which is preliminary data.</text>
</comment>
<dbReference type="InterPro" id="IPR002509">
    <property type="entry name" value="NODB_dom"/>
</dbReference>
<evidence type="ECO:0000256" key="8">
    <source>
        <dbReference type="ARBA" id="ARBA00023285"/>
    </source>
</evidence>
<name>A0ABR4KBA3_9EURO</name>
<feature type="disulfide bond" evidence="9">
    <location>
        <begin position="750"/>
        <end position="764"/>
    </location>
</feature>
<dbReference type="CDD" id="cd11618">
    <property type="entry name" value="ChtBD1_1"/>
    <property type="match status" value="1"/>
</dbReference>
<proteinExistence type="predicted"/>
<feature type="domain" description="Chitin-binding type-1" evidence="11">
    <location>
        <begin position="733"/>
        <end position="777"/>
    </location>
</feature>
<dbReference type="Pfam" id="PF01522">
    <property type="entry name" value="Polysacc_deac_1"/>
    <property type="match status" value="1"/>
</dbReference>
<feature type="disulfide bond" evidence="9">
    <location>
        <begin position="436"/>
        <end position="450"/>
    </location>
</feature>
<dbReference type="InterPro" id="IPR016024">
    <property type="entry name" value="ARM-type_fold"/>
</dbReference>
<evidence type="ECO:0000313" key="14">
    <source>
        <dbReference type="Proteomes" id="UP001610446"/>
    </source>
</evidence>
<evidence type="ECO:0000256" key="2">
    <source>
        <dbReference type="ARBA" id="ARBA00022669"/>
    </source>
</evidence>
<dbReference type="InterPro" id="IPR011989">
    <property type="entry name" value="ARM-like"/>
</dbReference>
<dbReference type="SUPFAM" id="SSF48371">
    <property type="entry name" value="ARM repeat"/>
    <property type="match status" value="1"/>
</dbReference>
<evidence type="ECO:0000313" key="13">
    <source>
        <dbReference type="EMBL" id="KAL2849578.1"/>
    </source>
</evidence>
<keyword evidence="5 13" id="KW-0378">Hydrolase</keyword>
<dbReference type="SUPFAM" id="SSF57016">
    <property type="entry name" value="Plant lectins/antimicrobial peptides"/>
    <property type="match status" value="2"/>
</dbReference>
<evidence type="ECO:0000256" key="5">
    <source>
        <dbReference type="ARBA" id="ARBA00022801"/>
    </source>
</evidence>
<dbReference type="GO" id="GO:0016787">
    <property type="term" value="F:hydrolase activity"/>
    <property type="evidence" value="ECO:0007669"/>
    <property type="project" value="UniProtKB-KW"/>
</dbReference>
<dbReference type="InterPro" id="IPR011330">
    <property type="entry name" value="Glyco_hydro/deAcase_b/a-brl"/>
</dbReference>
<gene>
    <name evidence="13" type="ORF">BJY01DRAFT_233537</name>
</gene>
<evidence type="ECO:0000256" key="7">
    <source>
        <dbReference type="ARBA" id="ARBA00023277"/>
    </source>
</evidence>
<protein>
    <submittedName>
        <fullName evidence="13">Glycoside hydrolase/deacetylase</fullName>
    </submittedName>
</protein>
<dbReference type="InterPro" id="IPR001002">
    <property type="entry name" value="Chitin-bd_1"/>
</dbReference>
<keyword evidence="6" id="KW-0843">Virulence</keyword>
<sequence length="822" mass="89259">MADRQAVQQNINSLLSKLDDADPDMRFMSLSDLYGVLSGPNTNFLPHDQYLSTKLAEGLLKALDDQHGDVQNEALKCLGPLVVRLPLDSLRLLLEKLSNLTTSQTIDTSVPNTALRVIVTALPRPQRGQVPEADANMAYSAVSTVLIPRLIGPGPSGSQRQGSVTKGMLEKDPAKGFSSDAIDVVVQVASCFGTLLKEEELTALEKAVMSIIDNDTAGTVVTKRALAAISALVVHFSDSQLATFVSELVERFKSPQLSTVHRRHLVATVGSLARTVPTKIGPHLPNLAPFIFSAVGEERLEVSGLRCPIFRSTDQFVSYGTSTAGCPSQSCLPNIKPPQPQLPFTARFLYAFLWPIRSLPSSSSSFILPLAYTLRIHLILSVGVFGRKIIDLHPKYDTTNVVHRFQGPGISQSLLDRDFGGARCGSGFGRCSNGNCCSTAGYCGNTTSHCRSPDCQIDYGHCDAHATPGGPSTEGIARPKLGKALYGPVEIRHCTTPGTVALTYDDGPNQYTRNLLDLLDKYEAKVTFFVTGNNNGKGQIDGPDVPWAPLIQRMVVSGHQVASHTWSHQDLNKISQVQRRTQLLWNEVAFRNILGYFPTYMRPPYSSCTTDTGCLNDMGDLGYHVILYDIDTEDYSHDSPNTIQRSKEIFDENLDRDKSKDKSWLVIAHDVHEQTVHNLTEHMLKKLSAEGFRAVTVGECLGDPMENWYRKDDQYKPPGKGKAIPSAENISIDGKCGGKVSCIGSAFGVCCSGTGFCGNSTEFCGVGCQANAGYCASDFDGSQQTGPGIVGSDPLGDRRKEPQASFENTITPSPRIVSHVNQ</sequence>
<evidence type="ECO:0000256" key="1">
    <source>
        <dbReference type="ARBA" id="ARBA00001941"/>
    </source>
</evidence>
<evidence type="ECO:0000256" key="10">
    <source>
        <dbReference type="SAM" id="MobiDB-lite"/>
    </source>
</evidence>
<dbReference type="Gene3D" id="3.20.20.370">
    <property type="entry name" value="Glycoside hydrolase/deacetylase"/>
    <property type="match status" value="1"/>
</dbReference>
<dbReference type="PANTHER" id="PTHR46471">
    <property type="entry name" value="CHITIN DEACETYLASE"/>
    <property type="match status" value="1"/>
</dbReference>
<feature type="disulfide bond" evidence="9">
    <location>
        <begin position="736"/>
        <end position="751"/>
    </location>
</feature>
<organism evidence="13 14">
    <name type="scientific">Aspergillus pseudoustus</name>
    <dbReference type="NCBI Taxonomy" id="1810923"/>
    <lineage>
        <taxon>Eukaryota</taxon>
        <taxon>Fungi</taxon>
        <taxon>Dikarya</taxon>
        <taxon>Ascomycota</taxon>
        <taxon>Pezizomycotina</taxon>
        <taxon>Eurotiomycetes</taxon>
        <taxon>Eurotiomycetidae</taxon>
        <taxon>Eurotiales</taxon>
        <taxon>Aspergillaceae</taxon>
        <taxon>Aspergillus</taxon>
        <taxon>Aspergillus subgen. Nidulantes</taxon>
    </lineage>
</organism>
<keyword evidence="2 9" id="KW-0147">Chitin-binding</keyword>
<comment type="cofactor">
    <cofactor evidence="1">
        <name>Co(2+)</name>
        <dbReference type="ChEBI" id="CHEBI:48828"/>
    </cofactor>
</comment>
<dbReference type="PROSITE" id="PS51677">
    <property type="entry name" value="NODB"/>
    <property type="match status" value="1"/>
</dbReference>
<dbReference type="PANTHER" id="PTHR46471:SF4">
    <property type="entry name" value="CHITIN DEACETYLASE"/>
    <property type="match status" value="1"/>
</dbReference>
<keyword evidence="4" id="KW-0732">Signal</keyword>
<dbReference type="SUPFAM" id="SSF88713">
    <property type="entry name" value="Glycoside hydrolase/deacetylase"/>
    <property type="match status" value="1"/>
</dbReference>
<keyword evidence="3" id="KW-0479">Metal-binding</keyword>
<keyword evidence="8" id="KW-0170">Cobalt</keyword>
<evidence type="ECO:0000256" key="3">
    <source>
        <dbReference type="ARBA" id="ARBA00022723"/>
    </source>
</evidence>
<dbReference type="CDD" id="cd00035">
    <property type="entry name" value="ChtBD1"/>
    <property type="match status" value="1"/>
</dbReference>
<dbReference type="EMBL" id="JBFXLU010000042">
    <property type="protein sequence ID" value="KAL2849578.1"/>
    <property type="molecule type" value="Genomic_DNA"/>
</dbReference>
<dbReference type="Proteomes" id="UP001610446">
    <property type="component" value="Unassembled WGS sequence"/>
</dbReference>
<dbReference type="InterPro" id="IPR036861">
    <property type="entry name" value="Endochitinase-like_sf"/>
</dbReference>
<dbReference type="Gene3D" id="1.25.10.10">
    <property type="entry name" value="Leucine-rich Repeat Variant"/>
    <property type="match status" value="1"/>
</dbReference>
<keyword evidence="7" id="KW-0119">Carbohydrate metabolism</keyword>
<evidence type="ECO:0000256" key="9">
    <source>
        <dbReference type="PROSITE-ProRule" id="PRU00261"/>
    </source>
</evidence>
<keyword evidence="9" id="KW-1015">Disulfide bond</keyword>
<evidence type="ECO:0000259" key="12">
    <source>
        <dbReference type="PROSITE" id="PS51677"/>
    </source>
</evidence>
<dbReference type="Gene3D" id="3.30.60.10">
    <property type="entry name" value="Endochitinase-like"/>
    <property type="match status" value="2"/>
</dbReference>
<feature type="region of interest" description="Disordered" evidence="10">
    <location>
        <begin position="786"/>
        <end position="822"/>
    </location>
</feature>
<evidence type="ECO:0000259" key="11">
    <source>
        <dbReference type="PROSITE" id="PS50941"/>
    </source>
</evidence>
<feature type="disulfide bond" evidence="9">
    <location>
        <begin position="431"/>
        <end position="443"/>
    </location>
</feature>
<feature type="domain" description="NodB homology" evidence="12">
    <location>
        <begin position="498"/>
        <end position="695"/>
    </location>
</feature>
<dbReference type="PROSITE" id="PS50941">
    <property type="entry name" value="CHIT_BIND_I_2"/>
    <property type="match status" value="2"/>
</dbReference>
<accession>A0ABR4KBA3</accession>
<evidence type="ECO:0000256" key="6">
    <source>
        <dbReference type="ARBA" id="ARBA00023026"/>
    </source>
</evidence>
<reference evidence="13 14" key="1">
    <citation type="submission" date="2024-07" db="EMBL/GenBank/DDBJ databases">
        <title>Section-level genome sequencing and comparative genomics of Aspergillus sections Usti and Cavernicolus.</title>
        <authorList>
            <consortium name="Lawrence Berkeley National Laboratory"/>
            <person name="Nybo J.L."/>
            <person name="Vesth T.C."/>
            <person name="Theobald S."/>
            <person name="Frisvad J.C."/>
            <person name="Larsen T.O."/>
            <person name="Kjaerboelling I."/>
            <person name="Rothschild-Mancinelli K."/>
            <person name="Lyhne E.K."/>
            <person name="Kogle M.E."/>
            <person name="Barry K."/>
            <person name="Clum A."/>
            <person name="Na H."/>
            <person name="Ledsgaard L."/>
            <person name="Lin J."/>
            <person name="Lipzen A."/>
            <person name="Kuo A."/>
            <person name="Riley R."/>
            <person name="Mondo S."/>
            <person name="Labutti K."/>
            <person name="Haridas S."/>
            <person name="Pangalinan J."/>
            <person name="Salamov A.A."/>
            <person name="Simmons B.A."/>
            <person name="Magnuson J.K."/>
            <person name="Chen J."/>
            <person name="Drula E."/>
            <person name="Henrissat B."/>
            <person name="Wiebenga A."/>
            <person name="Lubbers R.J."/>
            <person name="Gomes A.C."/>
            <person name="Makela M.R."/>
            <person name="Stajich J."/>
            <person name="Grigoriev I.V."/>
            <person name="Mortensen U.H."/>
            <person name="De Vries R.P."/>
            <person name="Baker S.E."/>
            <person name="Andersen M.R."/>
        </authorList>
    </citation>
    <scope>NUCLEOTIDE SEQUENCE [LARGE SCALE GENOMIC DNA]</scope>
    <source>
        <strain evidence="13 14">CBS 123904</strain>
    </source>
</reference>
<dbReference type="SMART" id="SM00270">
    <property type="entry name" value="ChtBD1"/>
    <property type="match status" value="2"/>
</dbReference>
<comment type="caution">
    <text evidence="9">Lacks conserved residue(s) required for the propagation of feature annotation.</text>
</comment>
<feature type="domain" description="Chitin-binding type-1" evidence="11">
    <location>
        <begin position="421"/>
        <end position="464"/>
    </location>
</feature>
<dbReference type="CDD" id="cd10951">
    <property type="entry name" value="CE4_ClCDA_like"/>
    <property type="match status" value="1"/>
</dbReference>